<dbReference type="InterPro" id="IPR005537">
    <property type="entry name" value="RAMP_III_fam"/>
</dbReference>
<gene>
    <name evidence="3" type="ORF">C7383_10443</name>
</gene>
<evidence type="ECO:0000256" key="1">
    <source>
        <dbReference type="ARBA" id="ARBA00023118"/>
    </source>
</evidence>
<keyword evidence="1" id="KW-0051">Antiviral defense</keyword>
<protein>
    <submittedName>
        <fullName evidence="3">CRISPR/Cas system CSM-associated protein Csm3 (Group 7 of RAMP superfamily)</fullName>
    </submittedName>
</protein>
<dbReference type="PANTHER" id="PTHR35579">
    <property type="entry name" value="CRISPR SYSTEM CMS ENDORIBONUCLEASE CSM3"/>
    <property type="match status" value="1"/>
</dbReference>
<dbReference type="Proteomes" id="UP000245412">
    <property type="component" value="Unassembled WGS sequence"/>
</dbReference>
<dbReference type="AlphaFoldDB" id="A0AB73T5L9"/>
<dbReference type="EMBL" id="QGGY01000004">
    <property type="protein sequence ID" value="PWJ76598.1"/>
    <property type="molecule type" value="Genomic_DNA"/>
</dbReference>
<evidence type="ECO:0000259" key="2">
    <source>
        <dbReference type="Pfam" id="PF03787"/>
    </source>
</evidence>
<dbReference type="RefSeq" id="WP_109625749.1">
    <property type="nucleotide sequence ID" value="NZ_JANKBI010000008.1"/>
</dbReference>
<sequence>MNDSAEKSNKICGRMCIEITGCLGSPLSVGSGEQGETDADVILSAWGAPFIPGSAIAGSLRAYSKKLGLGRESDQLFGAPDDVDPGSESDRQSRIFCYDTFLEKVKMSIRDGVKLEEKKTPRHKSKYEMQIIERGAKFRMRLEIIERKACMAENKDIQKVWNTEQTWIRRWAQGFAAGELRIGAKSNRGFGKLEIEEVRVKKFNMEVKDEYLAWLDWHWDHEHAFEQAEFIDFKMNEEETKNFRAEHVLEVPLRIPNTLLVRTYSETFGKAEDVPDYGQLTVSGKGEQAVIPGSSFAGAFRSHIAKIVNGIAHLHSWEEAQKRLEPFFGTWTEEKKRVEKLVSSRVIFEEVLVNGGHSLPITRNSIDRFTGGTIKGALFEEVPWAGGTALLRIRWKKDKDKESNIYGNISDPSSKVICGMLLWSIKDLQAGILSIGGETAVGRGIFCRPDEKDSDILLDGNALDEKTTQEYMQMAASWCKGGEYAAGE</sequence>
<feature type="domain" description="CRISPR type III-associated protein" evidence="2">
    <location>
        <begin position="25"/>
        <end position="194"/>
    </location>
</feature>
<dbReference type="PANTHER" id="PTHR35579:SF6">
    <property type="entry name" value="DUF324 DOMAIN-CONTAINING PROTEIN"/>
    <property type="match status" value="1"/>
</dbReference>
<keyword evidence="4" id="KW-1185">Reference proteome</keyword>
<dbReference type="GO" id="GO:0051607">
    <property type="term" value="P:defense response to virus"/>
    <property type="evidence" value="ECO:0007669"/>
    <property type="project" value="UniProtKB-KW"/>
</dbReference>
<dbReference type="CDD" id="cd09726">
    <property type="entry name" value="RAMP_I_III"/>
    <property type="match status" value="2"/>
</dbReference>
<feature type="domain" description="CRISPR type III-associated protein" evidence="2">
    <location>
        <begin position="288"/>
        <end position="446"/>
    </location>
</feature>
<name>A0AB73T5L9_9FIRM</name>
<dbReference type="InterPro" id="IPR052216">
    <property type="entry name" value="CRISPR_Csm3_endoribonuclease"/>
</dbReference>
<dbReference type="Pfam" id="PF03787">
    <property type="entry name" value="RAMPs"/>
    <property type="match status" value="2"/>
</dbReference>
<reference evidence="3 4" key="1">
    <citation type="submission" date="2018-05" db="EMBL/GenBank/DDBJ databases">
        <authorList>
            <person name="Goeker M."/>
            <person name="Huntemann M."/>
            <person name="Clum A."/>
            <person name="Pillay M."/>
            <person name="Palaniappan K."/>
            <person name="Varghese N."/>
            <person name="Mikhailova N."/>
            <person name="Stamatis D."/>
            <person name="Reddy T."/>
            <person name="Daum C."/>
            <person name="Shapiro N."/>
            <person name="Ivanova N."/>
            <person name="Kyrpides N."/>
            <person name="Woyke T."/>
        </authorList>
    </citation>
    <scope>NUCLEOTIDE SEQUENCE [LARGE SCALE GENOMIC DNA]</scope>
    <source>
        <strain evidence="3 4">DSM 26524</strain>
    </source>
</reference>
<proteinExistence type="predicted"/>
<evidence type="ECO:0000313" key="4">
    <source>
        <dbReference type="Proteomes" id="UP000245412"/>
    </source>
</evidence>
<organism evidence="3 4">
    <name type="scientific">Murimonas intestini</name>
    <dbReference type="NCBI Taxonomy" id="1337051"/>
    <lineage>
        <taxon>Bacteria</taxon>
        <taxon>Bacillati</taxon>
        <taxon>Bacillota</taxon>
        <taxon>Clostridia</taxon>
        <taxon>Lachnospirales</taxon>
        <taxon>Lachnospiraceae</taxon>
        <taxon>Murimonas</taxon>
    </lineage>
</organism>
<accession>A0AB73T5L9</accession>
<comment type="caution">
    <text evidence="3">The sequence shown here is derived from an EMBL/GenBank/DDBJ whole genome shotgun (WGS) entry which is preliminary data.</text>
</comment>
<evidence type="ECO:0000313" key="3">
    <source>
        <dbReference type="EMBL" id="PWJ76598.1"/>
    </source>
</evidence>